<protein>
    <submittedName>
        <fullName evidence="1">Uncharacterized protein</fullName>
    </submittedName>
</protein>
<dbReference type="Proteomes" id="UP000683360">
    <property type="component" value="Unassembled WGS sequence"/>
</dbReference>
<comment type="caution">
    <text evidence="1">The sequence shown here is derived from an EMBL/GenBank/DDBJ whole genome shotgun (WGS) entry which is preliminary data.</text>
</comment>
<gene>
    <name evidence="1" type="ORF">MEDL_41298</name>
</gene>
<proteinExistence type="predicted"/>
<name>A0A8S3T3A5_MYTED</name>
<dbReference type="OrthoDB" id="6080939at2759"/>
<sequence length="166" mass="18834">MPVLQCPIDGCNWKSQDLDEAFAAALTTALQIHDRTVHPPLAQPSTHKLKLDPPSIATGCDPDQWSAFTRQWKMYKTGMAITDNVLPTALFYCCDTNLRTDIMRDLQGDVASMLETDLLKAIKRLAVKRRKHTCPTHKIEQDDSITWFKYQNFFGQSQRPSITVPV</sequence>
<evidence type="ECO:0000313" key="2">
    <source>
        <dbReference type="Proteomes" id="UP000683360"/>
    </source>
</evidence>
<dbReference type="AlphaFoldDB" id="A0A8S3T3A5"/>
<dbReference type="EMBL" id="CAJPWZ010001994">
    <property type="protein sequence ID" value="CAG2228328.1"/>
    <property type="molecule type" value="Genomic_DNA"/>
</dbReference>
<keyword evidence="2" id="KW-1185">Reference proteome</keyword>
<reference evidence="1" key="1">
    <citation type="submission" date="2021-03" db="EMBL/GenBank/DDBJ databases">
        <authorList>
            <person name="Bekaert M."/>
        </authorList>
    </citation>
    <scope>NUCLEOTIDE SEQUENCE</scope>
</reference>
<evidence type="ECO:0000313" key="1">
    <source>
        <dbReference type="EMBL" id="CAG2228328.1"/>
    </source>
</evidence>
<organism evidence="1 2">
    <name type="scientific">Mytilus edulis</name>
    <name type="common">Blue mussel</name>
    <dbReference type="NCBI Taxonomy" id="6550"/>
    <lineage>
        <taxon>Eukaryota</taxon>
        <taxon>Metazoa</taxon>
        <taxon>Spiralia</taxon>
        <taxon>Lophotrochozoa</taxon>
        <taxon>Mollusca</taxon>
        <taxon>Bivalvia</taxon>
        <taxon>Autobranchia</taxon>
        <taxon>Pteriomorphia</taxon>
        <taxon>Mytilida</taxon>
        <taxon>Mytiloidea</taxon>
        <taxon>Mytilidae</taxon>
        <taxon>Mytilinae</taxon>
        <taxon>Mytilus</taxon>
    </lineage>
</organism>
<accession>A0A8S3T3A5</accession>